<evidence type="ECO:0000259" key="5">
    <source>
        <dbReference type="Pfam" id="PF03688"/>
    </source>
</evidence>
<evidence type="ECO:0000259" key="6">
    <source>
        <dbReference type="Pfam" id="PF03689"/>
    </source>
</evidence>
<dbReference type="InterPro" id="IPR005054">
    <property type="entry name" value="Nepo_coat"/>
</dbReference>
<accession>A0A1L5JIY1</accession>
<name>A0A1L5JIY1_9SECO</name>
<dbReference type="RefSeq" id="YP_009330272.1">
    <property type="nucleotide sequence ID" value="NC_032271.1"/>
</dbReference>
<evidence type="ECO:0000256" key="1">
    <source>
        <dbReference type="ARBA" id="ARBA00004328"/>
    </source>
</evidence>
<evidence type="ECO:0000256" key="3">
    <source>
        <dbReference type="ARBA" id="ARBA00022844"/>
    </source>
</evidence>
<dbReference type="KEGG" id="vg:30685157"/>
<organism evidence="7 8">
    <name type="scientific">Soybean latent spherical virus</name>
    <dbReference type="NCBI Taxonomy" id="1927714"/>
    <lineage>
        <taxon>Viruses</taxon>
        <taxon>Riboviria</taxon>
        <taxon>Orthornavirae</taxon>
        <taxon>Pisuviricota</taxon>
        <taxon>Pisoniviricetes</taxon>
        <taxon>Picornavirales</taxon>
        <taxon>Secoviridae</taxon>
        <taxon>Comovirinae</taxon>
        <taxon>Nepovirus</taxon>
        <taxon>Nepovirus glycinis</taxon>
    </lineage>
</organism>
<keyword evidence="8" id="KW-1185">Reference proteome</keyword>
<dbReference type="GO" id="GO:0019028">
    <property type="term" value="C:viral capsid"/>
    <property type="evidence" value="ECO:0007669"/>
    <property type="project" value="UniProtKB-KW"/>
</dbReference>
<keyword evidence="2" id="KW-0167">Capsid protein</keyword>
<sequence length="1398" mass="156923">MVWSPDKVLSLHAQIRASFAQKNSFSSTVVVSPLPEGDNAISTAVLSPVVPATGALNALREKLSAEGVVPSKVVLPIVGPSYAARRATVLLGLVERAMKLASTIVYRTLFQRRSGRKVYALEPWRVPFARLLGIVVAMRMENAPVAGPVDREVKLLEEPVEGPVDHQFVDMFPHINNYFLFYEEEEQERVTPSLEERYGKFRPITPMLGPMKWTYERKELLPPPSTIEDLCTLHGAFLSMIQAWIHMESQGIDSLEEYYADDGWETSSDQDYEEDEEDEEEEECVVAHDEYYATAFCGPFNNPQQYAYAIGPFKPNRMSRESFSPILSLIDTIFPQIKEDDFIFRVSVEKRIPNWGPFHGLPKTIPYHFSRGEENYFFPARPKVIYHEWELRNFEKCPWLHHQMMACDGFRFVDRFFVFQCYWCSFEALKHQGKVEQAVRAHRIAHFNKQFEEPPPAEIKKGGPSGTIAQVGMVFGGKAITTIRNTVEFATCKYVNAHSGREDEEMRSNLHDRASSEIAEHGAPTISNAIEVLRTRKRSKNNKTLVHGEGRFGDENTHITEKDVFEKVVHNNMSRRVLSKLGAPDPKILTQNTFPTLHETVFMPQNRKKCIYSPLPVFKEDELRALLDKHEMKSSGITAIDLAIQSHIPEGHPAVAFCTVMDGDCGNPNLAALSGSKFDLGRDRCQVITLPLVNVNLNYALNQLNLDNDVRLYLATLLNEGVDKLVGRPVFSYGTSILLEHRRDALTNQTLCKDDWLEIEKRNVQKGNRILEGFNVEQHIAQDYNQELAPFAPDLKLECRPNVVAEGATHAFSAKGIVKNSLNSRLGRSMSVQFLNDIGSSSRRTEFRPPVVQDFGGIAAGFANHTEGSTSKFEAPRYTNAQSGLENPYVVAVTKPFAVKKDAKEGTLITSLDFYNLIKQQHRSPFYDWAAKGLIDPEIVIKTYAGSNQFVGTTIAIAHDFFSRVDVQGKLGGKMSRVIGNCLPQTLHPLSEGAIGTHNVNIEKYVGHSFYFNSPTFADPQFHVYIYSTNAVEMESDWQLTIEILIRKRESEMSASLTPILTVPQNPSAYVDLDLYKGFGEIKLASRPQEVMIAMDIAESRAYSDSHYCLGLPQAMFRTMQGSSGILHGRLRRVGSCLVSCVARLVMWWGSDPPTLAETSMYPFVDIDFQVSDGEFSLKIQSAFARFPNRERKAWLVVYPLGGPLAAKGVGTSFQFAIYLKGIEVSEPMPPVLLPDHEYVWMQVNPPNQGEFTFDLPNHICDVKVSGATTLLRENPLACIFGACGFFAGTLTMTVGWSNRGGISTKESTLWFGKCYGDRVGTREILDHCTFNAHQAGSCSYALEVGDFSGFQIPGSTGNKHQYISVWMENAGSVSHFRISVRLHRGFSFYGRSCLPIK</sequence>
<reference evidence="7 8" key="1">
    <citation type="journal article" date="2016" name="Arch. Virol.">
        <title>Molecular characterization of a new soybean-infecting member of the genus Nepovirus identified by high-throughput sequencing.</title>
        <authorList>
            <person name="Yasmin T."/>
            <person name="Nelson B.D."/>
            <person name="Hobbs H.A."/>
            <person name="McCoppin N.K."/>
            <person name="Lambert K.N."/>
            <person name="Domier L.L."/>
        </authorList>
    </citation>
    <scope>NUCLEOTIDE SEQUENCE [LARGE SCALE GENOMIC DNA]</scope>
    <source>
        <strain evidence="7">ND1</strain>
    </source>
</reference>
<dbReference type="GeneID" id="30685157"/>
<evidence type="ECO:0000313" key="8">
    <source>
        <dbReference type="Proteomes" id="UP000202625"/>
    </source>
</evidence>
<evidence type="ECO:0000256" key="2">
    <source>
        <dbReference type="ARBA" id="ARBA00022561"/>
    </source>
</evidence>
<dbReference type="Pfam" id="PF03689">
    <property type="entry name" value="Nepo_coat_N"/>
    <property type="match status" value="1"/>
</dbReference>
<dbReference type="Pfam" id="PF03391">
    <property type="entry name" value="Nepo_coat"/>
    <property type="match status" value="1"/>
</dbReference>
<dbReference type="Gene3D" id="2.60.120.20">
    <property type="match status" value="2"/>
</dbReference>
<dbReference type="Proteomes" id="UP000202625">
    <property type="component" value="Genome"/>
</dbReference>
<dbReference type="SUPFAM" id="SSF88633">
    <property type="entry name" value="Positive stranded ssRNA viruses"/>
    <property type="match status" value="3"/>
</dbReference>
<dbReference type="InterPro" id="IPR005306">
    <property type="entry name" value="Nepo_coat_N"/>
</dbReference>
<protein>
    <submittedName>
        <fullName evidence="7">Polyprotein</fullName>
    </submittedName>
</protein>
<dbReference type="Pfam" id="PF03688">
    <property type="entry name" value="Nepo_coat_C"/>
    <property type="match status" value="1"/>
</dbReference>
<comment type="subcellular location">
    <subcellularLocation>
        <location evidence="1">Virion</location>
    </subcellularLocation>
</comment>
<keyword evidence="3" id="KW-0946">Virion</keyword>
<feature type="domain" description="Nepovirus coat protein N-terminal" evidence="6">
    <location>
        <begin position="892"/>
        <end position="965"/>
    </location>
</feature>
<dbReference type="GO" id="GO:0005198">
    <property type="term" value="F:structural molecule activity"/>
    <property type="evidence" value="ECO:0007669"/>
    <property type="project" value="InterPro"/>
</dbReference>
<dbReference type="EMBL" id="KX424572">
    <property type="protein sequence ID" value="APO15118.1"/>
    <property type="molecule type" value="Genomic_RNA"/>
</dbReference>
<feature type="domain" description="Nepovirus coat protein" evidence="4">
    <location>
        <begin position="1059"/>
        <end position="1224"/>
    </location>
</feature>
<dbReference type="InterPro" id="IPR005305">
    <property type="entry name" value="Nepo_coat_C"/>
</dbReference>
<evidence type="ECO:0000259" key="4">
    <source>
        <dbReference type="Pfam" id="PF03391"/>
    </source>
</evidence>
<feature type="domain" description="Nepovirus coat protein C-terminal" evidence="5">
    <location>
        <begin position="1237"/>
        <end position="1393"/>
    </location>
</feature>
<evidence type="ECO:0000313" key="7">
    <source>
        <dbReference type="EMBL" id="APO15118.1"/>
    </source>
</evidence>
<dbReference type="InterPro" id="IPR029053">
    <property type="entry name" value="Viral_coat"/>
</dbReference>
<proteinExistence type="predicted"/>